<evidence type="ECO:0000313" key="1">
    <source>
        <dbReference type="EMBL" id="SFM49284.1"/>
    </source>
</evidence>
<dbReference type="OrthoDB" id="125595at2157"/>
<dbReference type="Proteomes" id="UP000198535">
    <property type="component" value="Unassembled WGS sequence"/>
</dbReference>
<sequence length="331" mass="37533">MEIDIKRGYEVLPNNNVVFGIRITNNTELVISDVQVILDHNESLFKLQGETVQKLDSIPPKVPRTARFVLKPLGCVHKENIEATITYRNHKWEKRIVTMQPKHVHCVCPFLRPKAMEKNEFLHLSENGDSIESGINFQGVSSEDVTSFLMQTCATRLYVVESYSIGQDQILYFSGESVGEKNYYLLTALIKENNGTIRVMLRATSNKKHGINGFINEIIAELRHLVDTVNSSREIGIIKHEQVINIIDSVVQRSHISTGNEGASINVKDSVVQRRSHNAPIHEPLNNNAIPARKIDNSNENENSQEAEISNMYNAYLEEVEAKRRSNTNKK</sequence>
<keyword evidence="2" id="KW-1185">Reference proteome</keyword>
<name>A0A1I4RAF6_9EURY</name>
<dbReference type="EMBL" id="FOUJ01000002">
    <property type="protein sequence ID" value="SFM49284.1"/>
    <property type="molecule type" value="Genomic_DNA"/>
</dbReference>
<dbReference type="STRING" id="487685.SAMN04488696_1464"/>
<reference evidence="2" key="1">
    <citation type="submission" date="2016-10" db="EMBL/GenBank/DDBJ databases">
        <authorList>
            <person name="Varghese N."/>
            <person name="Submissions S."/>
        </authorList>
    </citation>
    <scope>NUCLEOTIDE SEQUENCE [LARGE SCALE GENOMIC DNA]</scope>
    <source>
        <strain evidence="2">Mob M</strain>
    </source>
</reference>
<protein>
    <submittedName>
        <fullName evidence="1">Glycine betaine/proline transport system substrate-binding protein</fullName>
    </submittedName>
</protein>
<dbReference type="RefSeq" id="WP_091935382.1">
    <property type="nucleotide sequence ID" value="NZ_FOUJ01000002.1"/>
</dbReference>
<organism evidence="1 2">
    <name type="scientific">Methanolobus profundi</name>
    <dbReference type="NCBI Taxonomy" id="487685"/>
    <lineage>
        <taxon>Archaea</taxon>
        <taxon>Methanobacteriati</taxon>
        <taxon>Methanobacteriota</taxon>
        <taxon>Stenosarchaea group</taxon>
        <taxon>Methanomicrobia</taxon>
        <taxon>Methanosarcinales</taxon>
        <taxon>Methanosarcinaceae</taxon>
        <taxon>Methanolobus</taxon>
    </lineage>
</organism>
<gene>
    <name evidence="1" type="ORF">SAMN04488696_1464</name>
</gene>
<evidence type="ECO:0000313" key="2">
    <source>
        <dbReference type="Proteomes" id="UP000198535"/>
    </source>
</evidence>
<proteinExistence type="predicted"/>
<accession>A0A1I4RAF6</accession>
<dbReference type="AlphaFoldDB" id="A0A1I4RAF6"/>